<feature type="non-terminal residue" evidence="2">
    <location>
        <position position="1"/>
    </location>
</feature>
<dbReference type="InterPro" id="IPR013087">
    <property type="entry name" value="Znf_C2H2_type"/>
</dbReference>
<feature type="domain" description="C2H2-type" evidence="1">
    <location>
        <begin position="2"/>
        <end position="23"/>
    </location>
</feature>
<gene>
    <name evidence="2" type="ORF">PENTCL1PPCAC_9240</name>
</gene>
<evidence type="ECO:0000259" key="1">
    <source>
        <dbReference type="PROSITE" id="PS00028"/>
    </source>
</evidence>
<reference evidence="2" key="1">
    <citation type="submission" date="2023-10" db="EMBL/GenBank/DDBJ databases">
        <title>Genome assembly of Pristionchus species.</title>
        <authorList>
            <person name="Yoshida K."/>
            <person name="Sommer R.J."/>
        </authorList>
    </citation>
    <scope>NUCLEOTIDE SEQUENCE</scope>
    <source>
        <strain evidence="2">RS0144</strain>
    </source>
</reference>
<evidence type="ECO:0000313" key="2">
    <source>
        <dbReference type="EMBL" id="GMS87065.1"/>
    </source>
</evidence>
<accession>A0AAV5SVB9</accession>
<dbReference type="PROSITE" id="PS00028">
    <property type="entry name" value="ZINC_FINGER_C2H2_1"/>
    <property type="match status" value="1"/>
</dbReference>
<name>A0AAV5SVB9_9BILA</name>
<evidence type="ECO:0000313" key="3">
    <source>
        <dbReference type="Proteomes" id="UP001432027"/>
    </source>
</evidence>
<dbReference type="AlphaFoldDB" id="A0AAV5SVB9"/>
<feature type="non-terminal residue" evidence="2">
    <location>
        <position position="84"/>
    </location>
</feature>
<dbReference type="Proteomes" id="UP001432027">
    <property type="component" value="Unassembled WGS sequence"/>
</dbReference>
<proteinExistence type="predicted"/>
<organism evidence="2 3">
    <name type="scientific">Pristionchus entomophagus</name>
    <dbReference type="NCBI Taxonomy" id="358040"/>
    <lineage>
        <taxon>Eukaryota</taxon>
        <taxon>Metazoa</taxon>
        <taxon>Ecdysozoa</taxon>
        <taxon>Nematoda</taxon>
        <taxon>Chromadorea</taxon>
        <taxon>Rhabditida</taxon>
        <taxon>Rhabditina</taxon>
        <taxon>Diplogasteromorpha</taxon>
        <taxon>Diplogasteroidea</taxon>
        <taxon>Neodiplogasteridae</taxon>
        <taxon>Pristionchus</taxon>
    </lineage>
</organism>
<protein>
    <recommendedName>
        <fullName evidence="1">C2H2-type domain-containing protein</fullName>
    </recommendedName>
</protein>
<comment type="caution">
    <text evidence="2">The sequence shown here is derived from an EMBL/GenBank/DDBJ whole genome shotgun (WGS) entry which is preliminary data.</text>
</comment>
<keyword evidence="3" id="KW-1185">Reference proteome</keyword>
<sequence length="84" mass="9583">PCRVCSSTFQDESKRKRHRLQKHSAHLNSTGICCLCGNPASNLFEFADHFNERHSDHLSRLLSHASTRMGTTPEMLENQLFLLS</sequence>
<dbReference type="EMBL" id="BTSX01000002">
    <property type="protein sequence ID" value="GMS87065.1"/>
    <property type="molecule type" value="Genomic_DNA"/>
</dbReference>